<gene>
    <name evidence="1" type="ORF">CISIN_1g044330mg</name>
</gene>
<sequence length="179" mass="19827">VVSVLQNGGSIISYFGKHKKLWQEFDAIEHCTMEYANYIEKTTKVNSQRVYVFLACLDPHLDRFMVIPVGFQRVRQHLPCLPTFQTEGSSSRGNLVTTVGFVTKSGMANFALSLPILTSHSDWIIVTGDINHMTRDTINLAIYPQDCSRSVIINANGVSSPVVGIGTMPVSSAILFIYL</sequence>
<keyword evidence="2" id="KW-1185">Reference proteome</keyword>
<evidence type="ECO:0000313" key="2">
    <source>
        <dbReference type="Proteomes" id="UP000027120"/>
    </source>
</evidence>
<dbReference type="AlphaFoldDB" id="A0A067F0L8"/>
<name>A0A067F0L8_CITSI</name>
<reference evidence="1 2" key="1">
    <citation type="submission" date="2014-04" db="EMBL/GenBank/DDBJ databases">
        <authorList>
            <consortium name="International Citrus Genome Consortium"/>
            <person name="Gmitter F."/>
            <person name="Chen C."/>
            <person name="Farmerie W."/>
            <person name="Harkins T."/>
            <person name="Desany B."/>
            <person name="Mohiuddin M."/>
            <person name="Kodira C."/>
            <person name="Borodovsky M."/>
            <person name="Lomsadze A."/>
            <person name="Burns P."/>
            <person name="Jenkins J."/>
            <person name="Prochnik S."/>
            <person name="Shu S."/>
            <person name="Chapman J."/>
            <person name="Pitluck S."/>
            <person name="Schmutz J."/>
            <person name="Rokhsar D."/>
        </authorList>
    </citation>
    <scope>NUCLEOTIDE SEQUENCE</scope>
</reference>
<dbReference type="EMBL" id="KK784938">
    <property type="protein sequence ID" value="KDO59645.1"/>
    <property type="molecule type" value="Genomic_DNA"/>
</dbReference>
<protein>
    <submittedName>
        <fullName evidence="1">Uncharacterized protein</fullName>
    </submittedName>
</protein>
<proteinExistence type="predicted"/>
<organism evidence="1 2">
    <name type="scientific">Citrus sinensis</name>
    <name type="common">Sweet orange</name>
    <name type="synonym">Citrus aurantium var. sinensis</name>
    <dbReference type="NCBI Taxonomy" id="2711"/>
    <lineage>
        <taxon>Eukaryota</taxon>
        <taxon>Viridiplantae</taxon>
        <taxon>Streptophyta</taxon>
        <taxon>Embryophyta</taxon>
        <taxon>Tracheophyta</taxon>
        <taxon>Spermatophyta</taxon>
        <taxon>Magnoliopsida</taxon>
        <taxon>eudicotyledons</taxon>
        <taxon>Gunneridae</taxon>
        <taxon>Pentapetalae</taxon>
        <taxon>rosids</taxon>
        <taxon>malvids</taxon>
        <taxon>Sapindales</taxon>
        <taxon>Rutaceae</taxon>
        <taxon>Aurantioideae</taxon>
        <taxon>Citrus</taxon>
    </lineage>
</organism>
<dbReference type="Proteomes" id="UP000027120">
    <property type="component" value="Unassembled WGS sequence"/>
</dbReference>
<feature type="non-terminal residue" evidence="1">
    <location>
        <position position="1"/>
    </location>
</feature>
<evidence type="ECO:0000313" key="1">
    <source>
        <dbReference type="EMBL" id="KDO59645.1"/>
    </source>
</evidence>
<accession>A0A067F0L8</accession>